<proteinExistence type="predicted"/>
<sequence>MDLHEQGASSRTFVIAAIVCVLLQAGLAPQISIAGGRVNFMIILVCLSVFSGDPTRAVVCGFCSGLFYDLSAAVPVGVMSLLLTLGSFALVHSAAGQTGGSPSARGITVGAFALAINVVYSIILLFMGLETSFVVAVFGHALPSSILTGLVAIPFLLSGVVPQSGYGFSARGGRQAGMRFKPKTRKLK</sequence>
<feature type="transmembrane region" description="Helical" evidence="1">
    <location>
        <begin position="74"/>
        <end position="95"/>
    </location>
</feature>
<reference evidence="2 3" key="1">
    <citation type="submission" date="2019-10" db="EMBL/GenBank/DDBJ databases">
        <authorList>
            <person name="Wolf R A."/>
        </authorList>
    </citation>
    <scope>NUCLEOTIDE SEQUENCE [LARGE SCALE GENOMIC DNA]</scope>
    <source>
        <strain evidence="2">Collinsella_aerofaciens_AK_138A</strain>
    </source>
</reference>
<accession>A0A5K1IJH9</accession>
<keyword evidence="1" id="KW-0472">Membrane</keyword>
<organism evidence="2 3">
    <name type="scientific">Collinsella aerofaciens</name>
    <dbReference type="NCBI Taxonomy" id="74426"/>
    <lineage>
        <taxon>Bacteria</taxon>
        <taxon>Bacillati</taxon>
        <taxon>Actinomycetota</taxon>
        <taxon>Coriobacteriia</taxon>
        <taxon>Coriobacteriales</taxon>
        <taxon>Coriobacteriaceae</taxon>
        <taxon>Collinsella</taxon>
    </lineage>
</organism>
<evidence type="ECO:0000313" key="3">
    <source>
        <dbReference type="Proteomes" id="UP000330807"/>
    </source>
</evidence>
<feature type="transmembrane region" description="Helical" evidence="1">
    <location>
        <begin position="133"/>
        <end position="157"/>
    </location>
</feature>
<evidence type="ECO:0000256" key="1">
    <source>
        <dbReference type="SAM" id="Phobius"/>
    </source>
</evidence>
<dbReference type="Proteomes" id="UP000330807">
    <property type="component" value="Unassembled WGS sequence"/>
</dbReference>
<keyword evidence="1" id="KW-0812">Transmembrane</keyword>
<protein>
    <submittedName>
        <fullName evidence="2">Shape_MreD: rod shape-determining protein MreD</fullName>
    </submittedName>
</protein>
<name>A0A5K1IJH9_9ACTN</name>
<keyword evidence="1" id="KW-1133">Transmembrane helix</keyword>
<feature type="transmembrane region" description="Helical" evidence="1">
    <location>
        <begin position="107"/>
        <end position="127"/>
    </location>
</feature>
<evidence type="ECO:0000313" key="2">
    <source>
        <dbReference type="EMBL" id="VWL86835.1"/>
    </source>
</evidence>
<dbReference type="AlphaFoldDB" id="A0A5K1IJH9"/>
<dbReference type="RefSeq" id="WP_156062711.1">
    <property type="nucleotide sequence ID" value="NZ_CABWIH010000019.1"/>
</dbReference>
<feature type="transmembrane region" description="Helical" evidence="1">
    <location>
        <begin position="12"/>
        <end position="28"/>
    </location>
</feature>
<dbReference type="EMBL" id="CABWIH010000019">
    <property type="protein sequence ID" value="VWL86835.1"/>
    <property type="molecule type" value="Genomic_DNA"/>
</dbReference>
<gene>
    <name evidence="2" type="ORF">LMKDKBCB_00863</name>
</gene>